<feature type="domain" description="Exonuclease" evidence="4">
    <location>
        <begin position="3"/>
        <end position="180"/>
    </location>
</feature>
<dbReference type="InterPro" id="IPR047201">
    <property type="entry name" value="ERI-1_3'hExo-like"/>
</dbReference>
<dbReference type="GO" id="GO:0000175">
    <property type="term" value="F:3'-5'-RNA exonuclease activity"/>
    <property type="evidence" value="ECO:0007669"/>
    <property type="project" value="InterPro"/>
</dbReference>
<dbReference type="SMART" id="SM00479">
    <property type="entry name" value="EXOIII"/>
    <property type="match status" value="1"/>
</dbReference>
<sequence>MMNYIVFDLEMNNKWGTRIHEIIEIGAVKINSDMEVVNSFQAFIKPKLYPTISKLIKKKTRIKQEWIDNAKDLPYVVEDFRKWIGEEDFVLCGWGIDDLITFERNFKINSMDDAECDLLKNYNDIQKQFIKIYNLPNQISLKNALEMLNAKPEYDIWHRAIFDAINTSQVFIKIFDRMKNKPGLSQNLVVSTENVNNVIHAQ</sequence>
<dbReference type="GO" id="GO:0003676">
    <property type="term" value="F:nucleic acid binding"/>
    <property type="evidence" value="ECO:0007669"/>
    <property type="project" value="InterPro"/>
</dbReference>
<protein>
    <submittedName>
        <fullName evidence="5">Exonuclease domain-containing protein</fullName>
    </submittedName>
</protein>
<dbReference type="Gene3D" id="3.30.420.10">
    <property type="entry name" value="Ribonuclease H-like superfamily/Ribonuclease H"/>
    <property type="match status" value="1"/>
</dbReference>
<dbReference type="Pfam" id="PF00929">
    <property type="entry name" value="RNase_T"/>
    <property type="match status" value="1"/>
</dbReference>
<evidence type="ECO:0000259" key="4">
    <source>
        <dbReference type="SMART" id="SM00479"/>
    </source>
</evidence>
<evidence type="ECO:0000313" key="6">
    <source>
        <dbReference type="Proteomes" id="UP001154312"/>
    </source>
</evidence>
<keyword evidence="3 5" id="KW-0269">Exonuclease</keyword>
<comment type="caution">
    <text evidence="5">The sequence shown here is derived from an EMBL/GenBank/DDBJ whole genome shotgun (WGS) entry which is preliminary data.</text>
</comment>
<dbReference type="RefSeq" id="WP_277444128.1">
    <property type="nucleotide sequence ID" value="NZ_JAKOAV010000018.1"/>
</dbReference>
<dbReference type="SUPFAM" id="SSF53098">
    <property type="entry name" value="Ribonuclease H-like"/>
    <property type="match status" value="1"/>
</dbReference>
<name>A0A9X4GZG2_9FIRM</name>
<evidence type="ECO:0000256" key="3">
    <source>
        <dbReference type="ARBA" id="ARBA00022839"/>
    </source>
</evidence>
<dbReference type="PANTHER" id="PTHR23044:SF61">
    <property type="entry name" value="3'-5' EXORIBONUCLEASE 1-RELATED"/>
    <property type="match status" value="1"/>
</dbReference>
<evidence type="ECO:0000256" key="1">
    <source>
        <dbReference type="ARBA" id="ARBA00022722"/>
    </source>
</evidence>
<dbReference type="Proteomes" id="UP001154312">
    <property type="component" value="Unassembled WGS sequence"/>
</dbReference>
<proteinExistence type="predicted"/>
<dbReference type="EMBL" id="JAKOAV010000018">
    <property type="protein sequence ID" value="MDF9408752.1"/>
    <property type="molecule type" value="Genomic_DNA"/>
</dbReference>
<dbReference type="InterPro" id="IPR036397">
    <property type="entry name" value="RNaseH_sf"/>
</dbReference>
<accession>A0A9X4GZG2</accession>
<keyword evidence="6" id="KW-1185">Reference proteome</keyword>
<evidence type="ECO:0000313" key="5">
    <source>
        <dbReference type="EMBL" id="MDF9408752.1"/>
    </source>
</evidence>
<dbReference type="AlphaFoldDB" id="A0A9X4GZG2"/>
<evidence type="ECO:0000256" key="2">
    <source>
        <dbReference type="ARBA" id="ARBA00022801"/>
    </source>
</evidence>
<dbReference type="InterPro" id="IPR013520">
    <property type="entry name" value="Ribonucl_H"/>
</dbReference>
<dbReference type="CDD" id="cd06133">
    <property type="entry name" value="ERI-1_3'hExo_like"/>
    <property type="match status" value="1"/>
</dbReference>
<organism evidence="5 6">
    <name type="scientific">Pelotomaculum isophthalicicum JI</name>
    <dbReference type="NCBI Taxonomy" id="947010"/>
    <lineage>
        <taxon>Bacteria</taxon>
        <taxon>Bacillati</taxon>
        <taxon>Bacillota</taxon>
        <taxon>Clostridia</taxon>
        <taxon>Eubacteriales</taxon>
        <taxon>Desulfotomaculaceae</taxon>
        <taxon>Pelotomaculum</taxon>
    </lineage>
</organism>
<keyword evidence="2" id="KW-0378">Hydrolase</keyword>
<dbReference type="InterPro" id="IPR051274">
    <property type="entry name" value="3-5_Exoribonuclease"/>
</dbReference>
<keyword evidence="1" id="KW-0540">Nuclease</keyword>
<reference evidence="5" key="1">
    <citation type="submission" date="2022-02" db="EMBL/GenBank/DDBJ databases">
        <authorList>
            <person name="Leng L."/>
        </authorList>
    </citation>
    <scope>NUCLEOTIDE SEQUENCE</scope>
    <source>
        <strain evidence="5">JI</strain>
    </source>
</reference>
<dbReference type="InterPro" id="IPR012337">
    <property type="entry name" value="RNaseH-like_sf"/>
</dbReference>
<dbReference type="PANTHER" id="PTHR23044">
    <property type="entry name" value="3'-5' EXONUCLEASE ERI1-RELATED"/>
    <property type="match status" value="1"/>
</dbReference>
<gene>
    <name evidence="5" type="ORF">L7E55_10360</name>
</gene>